<dbReference type="InterPro" id="IPR020843">
    <property type="entry name" value="ER"/>
</dbReference>
<evidence type="ECO:0000256" key="2">
    <source>
        <dbReference type="ARBA" id="ARBA00022723"/>
    </source>
</evidence>
<comment type="caution">
    <text evidence="6">The sequence shown here is derived from an EMBL/GenBank/DDBJ whole genome shotgun (WGS) entry which is preliminary data.</text>
</comment>
<reference evidence="7" key="1">
    <citation type="journal article" date="2019" name="Int. J. Syst. Evol. Microbiol.">
        <title>The Global Catalogue of Microorganisms (GCM) 10K type strain sequencing project: providing services to taxonomists for standard genome sequencing and annotation.</title>
        <authorList>
            <consortium name="The Broad Institute Genomics Platform"/>
            <consortium name="The Broad Institute Genome Sequencing Center for Infectious Disease"/>
            <person name="Wu L."/>
            <person name="Ma J."/>
        </authorList>
    </citation>
    <scope>NUCLEOTIDE SEQUENCE [LARGE SCALE GENOMIC DNA]</scope>
    <source>
        <strain evidence="7">JCM 18409</strain>
    </source>
</reference>
<dbReference type="PANTHER" id="PTHR43880:SF12">
    <property type="entry name" value="ALCOHOL DEHYDROGENASE CLASS-3"/>
    <property type="match status" value="1"/>
</dbReference>
<dbReference type="InterPro" id="IPR036291">
    <property type="entry name" value="NAD(P)-bd_dom_sf"/>
</dbReference>
<dbReference type="SMART" id="SM00829">
    <property type="entry name" value="PKS_ER"/>
    <property type="match status" value="1"/>
</dbReference>
<gene>
    <name evidence="6" type="ORF">GCM10023335_41280</name>
</gene>
<dbReference type="RefSeq" id="WP_345650966.1">
    <property type="nucleotide sequence ID" value="NZ_BAABKB010000014.1"/>
</dbReference>
<dbReference type="InterPro" id="IPR013154">
    <property type="entry name" value="ADH-like_N"/>
</dbReference>
<organism evidence="6 7">
    <name type="scientific">Streptomyces siamensis</name>
    <dbReference type="NCBI Taxonomy" id="1274986"/>
    <lineage>
        <taxon>Bacteria</taxon>
        <taxon>Bacillati</taxon>
        <taxon>Actinomycetota</taxon>
        <taxon>Actinomycetes</taxon>
        <taxon>Kitasatosporales</taxon>
        <taxon>Streptomycetaceae</taxon>
        <taxon>Streptomyces</taxon>
    </lineage>
</organism>
<dbReference type="Proteomes" id="UP001501759">
    <property type="component" value="Unassembled WGS sequence"/>
</dbReference>
<evidence type="ECO:0000259" key="5">
    <source>
        <dbReference type="SMART" id="SM00829"/>
    </source>
</evidence>
<sequence length="373" mass="39687">MRTRAAIIRNSPGKFEVVDLDLDEPRQGELQVKLTAAGLCHSDDHAQTGDLVLAHYPIVMGHEGAGVVEAVGPDTPGWEVGDHVVFSFLPSCGRCRWCAEGRSNLCNLGAYTLRGSRFDDLDSFRFSLDGQPVGQVCGLGTFAERTVVSTQSAVKVDQDLPLDKAVLVGCGVGTGWGSAVYAAEVMPGEVVIVMGVGGIGINAVQGAAHAGAGTLIAVDPVEFKRETAEKLGATHSFPTIEEAADFARSVTDGQGADKAIVTVGVTTGEHVAQAFQAIRKAGTVVVTGLGDMNSTDGMPINPWEIAMLQKRIQGSLFGQCNPNADIPRQLRMYRDGQLKLDELITRTYRLDEVGQGYDDMKAGRNVRGIIEFD</sequence>
<evidence type="ECO:0000256" key="1">
    <source>
        <dbReference type="ARBA" id="ARBA00008072"/>
    </source>
</evidence>
<name>A0ABP9IZQ9_9ACTN</name>
<dbReference type="InterPro" id="IPR023921">
    <property type="entry name" value="ADH_Zn_actinomycetes"/>
</dbReference>
<evidence type="ECO:0000256" key="4">
    <source>
        <dbReference type="ARBA" id="ARBA00023027"/>
    </source>
</evidence>
<feature type="domain" description="Enoyl reductase (ER)" evidence="5">
    <location>
        <begin position="10"/>
        <end position="370"/>
    </location>
</feature>
<proteinExistence type="inferred from homology"/>
<dbReference type="InterPro" id="IPR013149">
    <property type="entry name" value="ADH-like_C"/>
</dbReference>
<accession>A0ABP9IZQ9</accession>
<dbReference type="PANTHER" id="PTHR43880">
    <property type="entry name" value="ALCOHOL DEHYDROGENASE"/>
    <property type="match status" value="1"/>
</dbReference>
<dbReference type="Gene3D" id="3.40.50.720">
    <property type="entry name" value="NAD(P)-binding Rossmann-like Domain"/>
    <property type="match status" value="1"/>
</dbReference>
<dbReference type="SUPFAM" id="SSF51735">
    <property type="entry name" value="NAD(P)-binding Rossmann-fold domains"/>
    <property type="match status" value="1"/>
</dbReference>
<dbReference type="CDD" id="cd08279">
    <property type="entry name" value="Zn_ADH_class_III"/>
    <property type="match status" value="1"/>
</dbReference>
<keyword evidence="4" id="KW-0520">NAD</keyword>
<comment type="similarity">
    <text evidence="1">Belongs to the zinc-containing alcohol dehydrogenase family.</text>
</comment>
<dbReference type="EMBL" id="BAABKB010000014">
    <property type="protein sequence ID" value="GAA5015935.1"/>
    <property type="molecule type" value="Genomic_DNA"/>
</dbReference>
<keyword evidence="7" id="KW-1185">Reference proteome</keyword>
<evidence type="ECO:0000256" key="3">
    <source>
        <dbReference type="ARBA" id="ARBA00022833"/>
    </source>
</evidence>
<protein>
    <submittedName>
        <fullName evidence="6">NDMA-dependent alcohol dehydrogenase</fullName>
    </submittedName>
</protein>
<keyword evidence="3" id="KW-0862">Zinc</keyword>
<dbReference type="Pfam" id="PF00107">
    <property type="entry name" value="ADH_zinc_N"/>
    <property type="match status" value="1"/>
</dbReference>
<dbReference type="Pfam" id="PF08240">
    <property type="entry name" value="ADH_N"/>
    <property type="match status" value="1"/>
</dbReference>
<dbReference type="InterPro" id="IPR011032">
    <property type="entry name" value="GroES-like_sf"/>
</dbReference>
<dbReference type="NCBIfam" id="TIGR03989">
    <property type="entry name" value="Rxyl_3153"/>
    <property type="match status" value="1"/>
</dbReference>
<dbReference type="Gene3D" id="3.90.180.10">
    <property type="entry name" value="Medium-chain alcohol dehydrogenases, catalytic domain"/>
    <property type="match status" value="1"/>
</dbReference>
<evidence type="ECO:0000313" key="6">
    <source>
        <dbReference type="EMBL" id="GAA5015935.1"/>
    </source>
</evidence>
<keyword evidence="2" id="KW-0479">Metal-binding</keyword>
<dbReference type="SUPFAM" id="SSF50129">
    <property type="entry name" value="GroES-like"/>
    <property type="match status" value="2"/>
</dbReference>
<evidence type="ECO:0000313" key="7">
    <source>
        <dbReference type="Proteomes" id="UP001501759"/>
    </source>
</evidence>